<feature type="domain" description="Nucleoporin Nup133/Nup155-like N-terminal" evidence="5">
    <location>
        <begin position="94"/>
        <end position="416"/>
    </location>
</feature>
<evidence type="ECO:0000256" key="1">
    <source>
        <dbReference type="ARBA" id="ARBA00004123"/>
    </source>
</evidence>
<evidence type="ECO:0000259" key="5">
    <source>
        <dbReference type="Pfam" id="PF08801"/>
    </source>
</evidence>
<evidence type="ECO:0000313" key="6">
    <source>
        <dbReference type="EMBL" id="AFJ68657.1"/>
    </source>
</evidence>
<dbReference type="InterPro" id="IPR014908">
    <property type="entry name" value="Nucleoporin_Nup133/Nup155_N"/>
</dbReference>
<dbReference type="Pfam" id="PF08801">
    <property type="entry name" value="Nucleoporin_N"/>
    <property type="match status" value="1"/>
</dbReference>
<dbReference type="GO" id="GO:0017056">
    <property type="term" value="F:structural constituent of nuclear pore"/>
    <property type="evidence" value="ECO:0007669"/>
    <property type="project" value="InterPro"/>
</dbReference>
<comment type="subcellular location">
    <subcellularLocation>
        <location evidence="1">Nucleus</location>
    </subcellularLocation>
</comment>
<dbReference type="GO" id="GO:0000972">
    <property type="term" value="P:transcription-dependent tethering of RNA polymerase II gene DNA at nuclear periphery"/>
    <property type="evidence" value="ECO:0007669"/>
    <property type="project" value="TreeGrafter"/>
</dbReference>
<dbReference type="GO" id="GO:0006405">
    <property type="term" value="P:RNA export from nucleus"/>
    <property type="evidence" value="ECO:0007669"/>
    <property type="project" value="TreeGrafter"/>
</dbReference>
<dbReference type="GO" id="GO:0036228">
    <property type="term" value="P:protein localization to nuclear inner membrane"/>
    <property type="evidence" value="ECO:0007669"/>
    <property type="project" value="TreeGrafter"/>
</dbReference>
<protein>
    <submittedName>
        <fullName evidence="6">Nuclear pore complex protein Nup155</fullName>
    </submittedName>
</protein>
<feature type="region of interest" description="Disordered" evidence="4">
    <location>
        <begin position="537"/>
        <end position="580"/>
    </location>
</feature>
<feature type="region of interest" description="Disordered" evidence="4">
    <location>
        <begin position="1"/>
        <end position="40"/>
    </location>
</feature>
<accession>I2CP24</accession>
<reference evidence="6" key="1">
    <citation type="journal article" date="2012" name="Bioengineered">
        <title>Additional insights into the genome of the oleaginous model alga Nannochloropsis gaditana.</title>
        <authorList>
            <person name="Jinkerson R.E."/>
            <person name="Radakovits R."/>
            <person name="Posewitz M.C."/>
        </authorList>
    </citation>
    <scope>NUCLEOTIDE SEQUENCE</scope>
    <source>
        <strain evidence="6">CCMP526</strain>
    </source>
</reference>
<evidence type="ECO:0000256" key="3">
    <source>
        <dbReference type="ARBA" id="ARBA00023242"/>
    </source>
</evidence>
<name>I2CP24_NANGC</name>
<sequence length="650" mass="70921">MRSGDGNGTALLSRRTLPASRGSMRDEKGPGAEEMASTEQARQAVLATIEEKMRKEGKPEDSRMNYASMSGGGVSGDMPFYIHPWKDPAFGPPVEYQSLRPFPPAILRTYSLLQAMSFQGLWTEIHRAWITVDNLLYIWDYHTEASHAIVDDLDQLIVAVGLVRPNPEVFKDTVTHLLVACTPSAVELFALCFEDGTPDSALQVRRTNFRVSTDGVVMRKVVGTRTGRIFLAGQDGSVYEIQYSNEKDLYFYSSNKCRKLNRTSGPASLAVSAVLRHLWKTNVSEIVDLVVDPTRSILYSLSADNLIQVYDLGEKDDACTSLGIKEDVFTMALRYFKHRHRGEQQRFTKGHPFRLLSLHVLSCSESATKHLLAVSNAGHRFYFETCPKTPYIGSKLFAPRPSTLALVDVRLPPKPSVWEALRGHGEPGQAETIRAKFEPGYVPNHSPTSYHHALHSDGCLLLADGNDELADSVVTFATEGGLGQGSEIVSELQGQDTVSFGKVRAMAAEPFVVFPIGERERGLDQLRYLTALSASPAGYPDTGGRGPATEVAGPNIPEPTNGLSKGGRSSQGGGGSGLTFRRMYELTGGQSPTHLGSCFAASLSESAQPLASSRLFLVLTSTGLHVLGKIRPVDVVFRLLQRDLSPPSPP</sequence>
<gene>
    <name evidence="6" type="ORF">NGATSA_3021400</name>
</gene>
<keyword evidence="2" id="KW-0813">Transport</keyword>
<dbReference type="GO" id="GO:0044611">
    <property type="term" value="C:nuclear pore inner ring"/>
    <property type="evidence" value="ECO:0007669"/>
    <property type="project" value="TreeGrafter"/>
</dbReference>
<dbReference type="EMBL" id="JU964151">
    <property type="protein sequence ID" value="AFJ68657.1"/>
    <property type="molecule type" value="mRNA"/>
</dbReference>
<dbReference type="InterPro" id="IPR036322">
    <property type="entry name" value="WD40_repeat_dom_sf"/>
</dbReference>
<organism evidence="6">
    <name type="scientific">Nannochloropsis gaditana (strain CCMP526)</name>
    <name type="common">Green microalga</name>
    <name type="synonym">Microchloropsis gaditana</name>
    <dbReference type="NCBI Taxonomy" id="1093141"/>
    <lineage>
        <taxon>Eukaryota</taxon>
        <taxon>Sar</taxon>
        <taxon>Stramenopiles</taxon>
        <taxon>Ochrophyta</taxon>
        <taxon>Eustigmatophyceae</taxon>
        <taxon>Eustigmatales</taxon>
        <taxon>Monodopsidaceae</taxon>
        <taxon>Nannochloropsis</taxon>
    </lineage>
</organism>
<reference evidence="6" key="2">
    <citation type="journal article" date="2012" name="Nat. Commun.">
        <title>Draft genome sequence and genetic transformation of the oleaginous alga Nannochloropis gaditana.</title>
        <authorList>
            <person name="Radakovits R."/>
            <person name="Jinkerson R.E."/>
            <person name="Fuerstenberg S.I."/>
            <person name="Tae H."/>
            <person name="Settlage R.E."/>
            <person name="Boore J.L."/>
            <person name="Posewitz M.C."/>
        </authorList>
    </citation>
    <scope>NUCLEOTIDE SEQUENCE</scope>
    <source>
        <strain evidence="6">CCMP526</strain>
    </source>
</reference>
<dbReference type="PANTHER" id="PTHR10350:SF6">
    <property type="entry name" value="NUCLEAR PORE COMPLEX PROTEIN NUP155"/>
    <property type="match status" value="1"/>
</dbReference>
<dbReference type="GO" id="GO:0006606">
    <property type="term" value="P:protein import into nucleus"/>
    <property type="evidence" value="ECO:0007669"/>
    <property type="project" value="TreeGrafter"/>
</dbReference>
<dbReference type="InterPro" id="IPR004870">
    <property type="entry name" value="Nucleoporin_Nup155"/>
</dbReference>
<evidence type="ECO:0000256" key="4">
    <source>
        <dbReference type="SAM" id="MobiDB-lite"/>
    </source>
</evidence>
<proteinExistence type="evidence at transcript level"/>
<feature type="non-terminal residue" evidence="6">
    <location>
        <position position="650"/>
    </location>
</feature>
<dbReference type="SUPFAM" id="SSF50978">
    <property type="entry name" value="WD40 repeat-like"/>
    <property type="match status" value="1"/>
</dbReference>
<dbReference type="AlphaFoldDB" id="I2CP24"/>
<evidence type="ECO:0000256" key="2">
    <source>
        <dbReference type="ARBA" id="ARBA00022448"/>
    </source>
</evidence>
<dbReference type="PANTHER" id="PTHR10350">
    <property type="entry name" value="NUCLEAR PORE COMPLEX PROTEIN NUP155"/>
    <property type="match status" value="1"/>
</dbReference>
<keyword evidence="3" id="KW-0539">Nucleus</keyword>